<dbReference type="SUPFAM" id="SSF48208">
    <property type="entry name" value="Six-hairpin glycosidases"/>
    <property type="match status" value="1"/>
</dbReference>
<dbReference type="EMBL" id="JAHZIK010001016">
    <property type="protein sequence ID" value="MBW7457943.1"/>
    <property type="molecule type" value="Genomic_DNA"/>
</dbReference>
<dbReference type="InterPro" id="IPR010905">
    <property type="entry name" value="Glyco_hydro_88"/>
</dbReference>
<dbReference type="Gene3D" id="1.50.10.10">
    <property type="match status" value="1"/>
</dbReference>
<keyword evidence="3" id="KW-1185">Reference proteome</keyword>
<comment type="caution">
    <text evidence="2">The sequence shown here is derived from an EMBL/GenBank/DDBJ whole genome shotgun (WGS) entry which is preliminary data.</text>
</comment>
<evidence type="ECO:0000313" key="2">
    <source>
        <dbReference type="EMBL" id="MBW7457943.1"/>
    </source>
</evidence>
<dbReference type="GO" id="GO:0016787">
    <property type="term" value="F:hydrolase activity"/>
    <property type="evidence" value="ECO:0007669"/>
    <property type="project" value="UniProtKB-KW"/>
</dbReference>
<keyword evidence="1 2" id="KW-0378">Hydrolase</keyword>
<protein>
    <submittedName>
        <fullName evidence="2">Glycoside hydrolase family 88 protein</fullName>
    </submittedName>
</protein>
<name>A0ABS7CAK7_9BACL</name>
<dbReference type="InterPro" id="IPR012341">
    <property type="entry name" value="6hp_glycosidase-like_sf"/>
</dbReference>
<dbReference type="InterPro" id="IPR008928">
    <property type="entry name" value="6-hairpin_glycosidase_sf"/>
</dbReference>
<reference evidence="2 3" key="1">
    <citation type="submission" date="2021-07" db="EMBL/GenBank/DDBJ databases">
        <title>Paenibacillus radiodurans sp. nov., isolated from the southeastern edge of Tengger Desert.</title>
        <authorList>
            <person name="Zhang G."/>
        </authorList>
    </citation>
    <scope>NUCLEOTIDE SEQUENCE [LARGE SCALE GENOMIC DNA]</scope>
    <source>
        <strain evidence="2 3">CCM 7311</strain>
    </source>
</reference>
<gene>
    <name evidence="2" type="ORF">K0U00_28275</name>
</gene>
<dbReference type="Proteomes" id="UP001519887">
    <property type="component" value="Unassembled WGS sequence"/>
</dbReference>
<evidence type="ECO:0000313" key="3">
    <source>
        <dbReference type="Proteomes" id="UP001519887"/>
    </source>
</evidence>
<accession>A0ABS7CAK7</accession>
<evidence type="ECO:0000256" key="1">
    <source>
        <dbReference type="ARBA" id="ARBA00022801"/>
    </source>
</evidence>
<sequence>MRQYGDLIWKQMKKDHSGEWGMDIQQWDWVPGVGVIALMEYYEAVQDPEILAYLVNWVANNKDKAEGTRAINSIAPYAVFPVLHRLTGDDWYAEEAERVARWLICEAPRTREQAFEH</sequence>
<dbReference type="Pfam" id="PF07470">
    <property type="entry name" value="Glyco_hydro_88"/>
    <property type="match status" value="1"/>
</dbReference>
<organism evidence="2 3">
    <name type="scientific">Paenibacillus sepulcri</name>
    <dbReference type="NCBI Taxonomy" id="359917"/>
    <lineage>
        <taxon>Bacteria</taxon>
        <taxon>Bacillati</taxon>
        <taxon>Bacillota</taxon>
        <taxon>Bacilli</taxon>
        <taxon>Bacillales</taxon>
        <taxon>Paenibacillaceae</taxon>
        <taxon>Paenibacillus</taxon>
    </lineage>
</organism>
<proteinExistence type="predicted"/>
<feature type="non-terminal residue" evidence="2">
    <location>
        <position position="117"/>
    </location>
</feature>